<proteinExistence type="predicted"/>
<name>A0ABU6HXH7_9FLAO</name>
<dbReference type="EMBL" id="JAYLAA010000050">
    <property type="protein sequence ID" value="MEC3877103.1"/>
    <property type="molecule type" value="Genomic_DNA"/>
</dbReference>
<organism evidence="1 2">
    <name type="scientific">Chryseobacterium salviniae</name>
    <dbReference type="NCBI Taxonomy" id="3101750"/>
    <lineage>
        <taxon>Bacteria</taxon>
        <taxon>Pseudomonadati</taxon>
        <taxon>Bacteroidota</taxon>
        <taxon>Flavobacteriia</taxon>
        <taxon>Flavobacteriales</taxon>
        <taxon>Weeksellaceae</taxon>
        <taxon>Chryseobacterium group</taxon>
        <taxon>Chryseobacterium</taxon>
    </lineage>
</organism>
<evidence type="ECO:0000313" key="2">
    <source>
        <dbReference type="Proteomes" id="UP001348397"/>
    </source>
</evidence>
<keyword evidence="2" id="KW-1185">Reference proteome</keyword>
<dbReference type="Proteomes" id="UP001348397">
    <property type="component" value="Unassembled WGS sequence"/>
</dbReference>
<gene>
    <name evidence="1" type="ORF">SOP96_15405</name>
</gene>
<reference evidence="1 2" key="1">
    <citation type="submission" date="2024-01" db="EMBL/GenBank/DDBJ databases">
        <title>Chryseobacterium sp. T9W2-O.</title>
        <authorList>
            <person name="Maltman C."/>
        </authorList>
    </citation>
    <scope>NUCLEOTIDE SEQUENCE [LARGE SCALE GENOMIC DNA]</scope>
    <source>
        <strain evidence="1 2">T9W2-O</strain>
    </source>
</reference>
<protein>
    <submittedName>
        <fullName evidence="1">Uncharacterized protein</fullName>
    </submittedName>
</protein>
<sequence>MKTFKNSKSLKFDLESDYELYLEINISTAGNVSTSVSLDENTSFKYNGRVKVGTYEQFKNKIIIIDHIFSFSGIDKDNIESAMHQTQITYSLVTVIGPVKPLKNKKPEDLIEDKIGVSRIIKIN</sequence>
<accession>A0ABU6HXH7</accession>
<comment type="caution">
    <text evidence="1">The sequence shown here is derived from an EMBL/GenBank/DDBJ whole genome shotgun (WGS) entry which is preliminary data.</text>
</comment>
<evidence type="ECO:0000313" key="1">
    <source>
        <dbReference type="EMBL" id="MEC3877103.1"/>
    </source>
</evidence>
<dbReference type="RefSeq" id="WP_326321812.1">
    <property type="nucleotide sequence ID" value="NZ_JAYLAA010000050.1"/>
</dbReference>